<dbReference type="PROSITE" id="PS01124">
    <property type="entry name" value="HTH_ARAC_FAMILY_2"/>
    <property type="match status" value="1"/>
</dbReference>
<sequence length="562" mass="66143">MNQNQTFAIFLFLFHLVSAQQKEYKIPDSLKNKSYDYLDDKAYGLKDSSKAAIYLYAFLQKAKNEKNWKEIANGYSNLSNQSSDKLSIIYADSTIYAAKKTNDNMLIGSAYLSKGIAYYSLKHHNYALDNYIIAHGYLAKTTDKYLIYKLMYNIALVKYYLGYYDEAISLLKDCVSYFKNKNPRAYLNSLHFLGVCYNKIGNYGLCSETNILGIAECKKLGIPEMEVYYIHSQGINDYFKQNYASAIRNIEASIRELKEKKDFGNESVGYFYIGKSYWKTEKYETALPYFKKVDQLFNTKGYLRPDLREVYEILINYYKAKDNPEIHLYYIDQLLKADRMLNETFKYLVGKINKEYYTQELLIDKENLKRELFIKNYKYSVLIGFTSIIFSGFIIVTHRNLKNKKIYKKRFEELMLEINNSKDKSKTKEKKEKPAMLGINTETVAIILKLLEKFENEKKYLDRDWKLTTLSAFFNHNPTYLSAIIYHYKEKRFNQYINDLKTEYIISLLYSNKLIRKYNNKALAEEVGFSSTERFAKAFKNKTGISAAYFIEQIKKENTTLN</sequence>
<dbReference type="SMART" id="SM00342">
    <property type="entry name" value="HTH_ARAC"/>
    <property type="match status" value="1"/>
</dbReference>
<reference evidence="4 5" key="1">
    <citation type="journal article" date="2023" name="Chemosphere">
        <title>Whole genome analysis of Flavobacterium aziz-sancarii sp. nov., isolated from Ardley Island (Antarctica), revealed a rich resistome and bioremediation potential.</title>
        <authorList>
            <person name="Otur C."/>
            <person name="Okay S."/>
            <person name="Kurt-Kizildogan A."/>
        </authorList>
    </citation>
    <scope>NUCLEOTIDE SEQUENCE [LARGE SCALE GENOMIC DNA]</scope>
    <source>
        <strain evidence="4 5">AC</strain>
    </source>
</reference>
<feature type="domain" description="HTH araC/xylS-type" evidence="3">
    <location>
        <begin position="445"/>
        <end position="553"/>
    </location>
</feature>
<feature type="transmembrane region" description="Helical" evidence="2">
    <location>
        <begin position="379"/>
        <end position="401"/>
    </location>
</feature>
<keyword evidence="5" id="KW-1185">Reference proteome</keyword>
<comment type="caution">
    <text evidence="4">The sequence shown here is derived from an EMBL/GenBank/DDBJ whole genome shotgun (WGS) entry which is preliminary data.</text>
</comment>
<name>A0ABT4W9I2_9FLAO</name>
<evidence type="ECO:0000259" key="3">
    <source>
        <dbReference type="PROSITE" id="PS01124"/>
    </source>
</evidence>
<keyword evidence="2" id="KW-0812">Transmembrane</keyword>
<dbReference type="Proteomes" id="UP001212170">
    <property type="component" value="Unassembled WGS sequence"/>
</dbReference>
<keyword evidence="2" id="KW-1133">Transmembrane helix</keyword>
<dbReference type="EMBL" id="JAMZNK010000007">
    <property type="protein sequence ID" value="MDA6069210.1"/>
    <property type="molecule type" value="Genomic_DNA"/>
</dbReference>
<dbReference type="Gene3D" id="1.10.10.60">
    <property type="entry name" value="Homeodomain-like"/>
    <property type="match status" value="1"/>
</dbReference>
<accession>A0ABT4W9I2</accession>
<dbReference type="InterPro" id="IPR011990">
    <property type="entry name" value="TPR-like_helical_dom_sf"/>
</dbReference>
<organism evidence="4 5">
    <name type="scientific">Flavobacterium azizsancarii</name>
    <dbReference type="NCBI Taxonomy" id="2961580"/>
    <lineage>
        <taxon>Bacteria</taxon>
        <taxon>Pseudomonadati</taxon>
        <taxon>Bacteroidota</taxon>
        <taxon>Flavobacteriia</taxon>
        <taxon>Flavobacteriales</taxon>
        <taxon>Flavobacteriaceae</taxon>
        <taxon>Flavobacterium</taxon>
    </lineage>
</organism>
<dbReference type="RefSeq" id="WP_271335025.1">
    <property type="nucleotide sequence ID" value="NZ_JAMZNK010000007.1"/>
</dbReference>
<evidence type="ECO:0000256" key="2">
    <source>
        <dbReference type="SAM" id="Phobius"/>
    </source>
</evidence>
<feature type="coiled-coil region" evidence="1">
    <location>
        <begin position="240"/>
        <end position="267"/>
    </location>
</feature>
<protein>
    <submittedName>
        <fullName evidence="4">AraC family transcriptional regulator</fullName>
    </submittedName>
</protein>
<keyword evidence="2" id="KW-0472">Membrane</keyword>
<evidence type="ECO:0000313" key="5">
    <source>
        <dbReference type="Proteomes" id="UP001212170"/>
    </source>
</evidence>
<evidence type="ECO:0000313" key="4">
    <source>
        <dbReference type="EMBL" id="MDA6069210.1"/>
    </source>
</evidence>
<dbReference type="SMART" id="SM00028">
    <property type="entry name" value="TPR"/>
    <property type="match status" value="3"/>
</dbReference>
<dbReference type="Gene3D" id="1.25.40.10">
    <property type="entry name" value="Tetratricopeptide repeat domain"/>
    <property type="match status" value="2"/>
</dbReference>
<dbReference type="SUPFAM" id="SSF48452">
    <property type="entry name" value="TPR-like"/>
    <property type="match status" value="2"/>
</dbReference>
<proteinExistence type="predicted"/>
<keyword evidence="1" id="KW-0175">Coiled coil</keyword>
<dbReference type="InterPro" id="IPR019734">
    <property type="entry name" value="TPR_rpt"/>
</dbReference>
<dbReference type="InterPro" id="IPR018060">
    <property type="entry name" value="HTH_AraC"/>
</dbReference>
<gene>
    <name evidence="4" type="ORF">NJT12_06220</name>
</gene>
<evidence type="ECO:0000256" key="1">
    <source>
        <dbReference type="SAM" id="Coils"/>
    </source>
</evidence>